<dbReference type="AlphaFoldDB" id="A0A1L3FQ38"/>
<dbReference type="OrthoDB" id="9861968at2"/>
<dbReference type="RefSeq" id="WP_035708410.1">
    <property type="nucleotide sequence ID" value="NZ_CP017637.1"/>
</dbReference>
<sequence length="109" mass="11535">MMHVGDGATRGSACHARAIDAVTFDEFSPEGPKNSANPSERGPIFVATNAPLWSWFRAGANRRVEINLGLDFAGLLAPRQRGSCLAQSATNAANGLMLPRTLASSSTFM</sequence>
<accession>A0A1L3FQ38</accession>
<evidence type="ECO:0000313" key="2">
    <source>
        <dbReference type="Proteomes" id="UP000181962"/>
    </source>
</evidence>
<organism evidence="1 2">
    <name type="scientific">Bradyrhizobium japonicum</name>
    <dbReference type="NCBI Taxonomy" id="375"/>
    <lineage>
        <taxon>Bacteria</taxon>
        <taxon>Pseudomonadati</taxon>
        <taxon>Pseudomonadota</taxon>
        <taxon>Alphaproteobacteria</taxon>
        <taxon>Hyphomicrobiales</taxon>
        <taxon>Nitrobacteraceae</taxon>
        <taxon>Bradyrhizobium</taxon>
    </lineage>
</organism>
<gene>
    <name evidence="1" type="ORF">BKD09_44800</name>
</gene>
<evidence type="ECO:0000313" key="1">
    <source>
        <dbReference type="EMBL" id="APG15423.1"/>
    </source>
</evidence>
<dbReference type="Proteomes" id="UP000181962">
    <property type="component" value="Chromosome"/>
</dbReference>
<dbReference type="EMBL" id="CP017637">
    <property type="protein sequence ID" value="APG15423.1"/>
    <property type="molecule type" value="Genomic_DNA"/>
</dbReference>
<proteinExistence type="predicted"/>
<protein>
    <submittedName>
        <fullName evidence="1">Uncharacterized protein</fullName>
    </submittedName>
</protein>
<reference evidence="1 2" key="1">
    <citation type="submission" date="2016-11" db="EMBL/GenBank/DDBJ databases">
        <title>Complete Genome Sequence of Bradyrhizobium sp. strain J5, an isolated from soybean nodule in Hokkaido.</title>
        <authorList>
            <person name="Kanehara K."/>
        </authorList>
    </citation>
    <scope>NUCLEOTIDE SEQUENCE [LARGE SCALE GENOMIC DNA]</scope>
    <source>
        <strain evidence="1 2">J5</strain>
    </source>
</reference>
<name>A0A1L3FQ38_BRAJP</name>